<dbReference type="InterPro" id="IPR028082">
    <property type="entry name" value="Peripla_BP_I"/>
</dbReference>
<dbReference type="GO" id="GO:0000976">
    <property type="term" value="F:transcription cis-regulatory region binding"/>
    <property type="evidence" value="ECO:0007669"/>
    <property type="project" value="TreeGrafter"/>
</dbReference>
<dbReference type="PROSITE" id="PS50932">
    <property type="entry name" value="HTH_LACI_2"/>
    <property type="match status" value="1"/>
</dbReference>
<evidence type="ECO:0000256" key="3">
    <source>
        <dbReference type="ARBA" id="ARBA00023163"/>
    </source>
</evidence>
<evidence type="ECO:0000259" key="4">
    <source>
        <dbReference type="PROSITE" id="PS50932"/>
    </source>
</evidence>
<dbReference type="GO" id="GO:0003700">
    <property type="term" value="F:DNA-binding transcription factor activity"/>
    <property type="evidence" value="ECO:0007669"/>
    <property type="project" value="TreeGrafter"/>
</dbReference>
<dbReference type="PANTHER" id="PTHR30146">
    <property type="entry name" value="LACI-RELATED TRANSCRIPTIONAL REPRESSOR"/>
    <property type="match status" value="1"/>
</dbReference>
<keyword evidence="1" id="KW-0805">Transcription regulation</keyword>
<dbReference type="RefSeq" id="WP_072824683.1">
    <property type="nucleotide sequence ID" value="NZ_LT670849.1"/>
</dbReference>
<sequence>MAKRANPKAGTQVTAQDVARTIGVSQSTISRAFSMTASISEEMKHRVIKAANKLGYQPNVIARSLITRQTNMVAIVMANLVDPFYPVVLDELVQQVQAAGFQTLLFVPSAGQKVDDIIPNLLQYQVDAIILTSATISSAMARICAARDTPVVSFNRYVPGLKIHAVSSDNVGGGRQVADYLVATGHERLAFVAAQRDATTNRDRRSGFLSRLKQLKIETCLQEEGGEFSYEAGYAAAKRLLRQAKRPDALFFASDVMAFGGIDAARELGLSVPGDVSIVGYDDVPLAALPSYALTTIRQPVHEMAKAAMEILGLGGERGAASAPENRIVRGTLITRSSTMDRRAARRLREIAPA</sequence>
<keyword evidence="2" id="KW-0238">DNA-binding</keyword>
<dbReference type="SMART" id="SM00354">
    <property type="entry name" value="HTH_LACI"/>
    <property type="match status" value="1"/>
</dbReference>
<dbReference type="InterPro" id="IPR046335">
    <property type="entry name" value="LacI/GalR-like_sensor"/>
</dbReference>
<dbReference type="Gene3D" id="3.40.50.2300">
    <property type="match status" value="2"/>
</dbReference>
<dbReference type="AlphaFoldDB" id="A0A1M7UUQ3"/>
<keyword evidence="3" id="KW-0804">Transcription</keyword>
<evidence type="ECO:0000256" key="2">
    <source>
        <dbReference type="ARBA" id="ARBA00023125"/>
    </source>
</evidence>
<dbReference type="Gene3D" id="1.10.260.40">
    <property type="entry name" value="lambda repressor-like DNA-binding domains"/>
    <property type="match status" value="1"/>
</dbReference>
<accession>A0A1M7UUQ3</accession>
<evidence type="ECO:0000313" key="5">
    <source>
        <dbReference type="EMBL" id="SHN86678.1"/>
    </source>
</evidence>
<dbReference type="SUPFAM" id="SSF53822">
    <property type="entry name" value="Periplasmic binding protein-like I"/>
    <property type="match status" value="1"/>
</dbReference>
<dbReference type="OrthoDB" id="7170131at2"/>
<dbReference type="Pfam" id="PF00356">
    <property type="entry name" value="LacI"/>
    <property type="match status" value="1"/>
</dbReference>
<dbReference type="Pfam" id="PF13377">
    <property type="entry name" value="Peripla_BP_3"/>
    <property type="match status" value="1"/>
</dbReference>
<evidence type="ECO:0000256" key="1">
    <source>
        <dbReference type="ARBA" id="ARBA00023015"/>
    </source>
</evidence>
<protein>
    <submittedName>
        <fullName evidence="5">Transcriptional regulator, LacI family</fullName>
    </submittedName>
</protein>
<gene>
    <name evidence="5" type="ORF">SAMN05444170_6772</name>
</gene>
<organism evidence="5 6">
    <name type="scientific">Bradyrhizobium erythrophlei</name>
    <dbReference type="NCBI Taxonomy" id="1437360"/>
    <lineage>
        <taxon>Bacteria</taxon>
        <taxon>Pseudomonadati</taxon>
        <taxon>Pseudomonadota</taxon>
        <taxon>Alphaproteobacteria</taxon>
        <taxon>Hyphomicrobiales</taxon>
        <taxon>Nitrobacteraceae</taxon>
        <taxon>Bradyrhizobium</taxon>
    </lineage>
</organism>
<keyword evidence="6" id="KW-1185">Reference proteome</keyword>
<dbReference type="InterPro" id="IPR010982">
    <property type="entry name" value="Lambda_DNA-bd_dom_sf"/>
</dbReference>
<dbReference type="Proteomes" id="UP000184096">
    <property type="component" value="Chromosome I"/>
</dbReference>
<reference evidence="6" key="1">
    <citation type="submission" date="2016-11" db="EMBL/GenBank/DDBJ databases">
        <authorList>
            <person name="Varghese N."/>
            <person name="Submissions S."/>
        </authorList>
    </citation>
    <scope>NUCLEOTIDE SEQUENCE [LARGE SCALE GENOMIC DNA]</scope>
    <source>
        <strain evidence="6">GAS401</strain>
    </source>
</reference>
<name>A0A1M7UUQ3_9BRAD</name>
<feature type="domain" description="HTH lacI-type" evidence="4">
    <location>
        <begin position="13"/>
        <end position="67"/>
    </location>
</feature>
<dbReference type="SUPFAM" id="SSF47413">
    <property type="entry name" value="lambda repressor-like DNA-binding domains"/>
    <property type="match status" value="1"/>
</dbReference>
<dbReference type="CDD" id="cd01392">
    <property type="entry name" value="HTH_LacI"/>
    <property type="match status" value="1"/>
</dbReference>
<dbReference type="EMBL" id="LT670849">
    <property type="protein sequence ID" value="SHN86678.1"/>
    <property type="molecule type" value="Genomic_DNA"/>
</dbReference>
<dbReference type="CDD" id="cd06278">
    <property type="entry name" value="PBP1_LacI-like"/>
    <property type="match status" value="1"/>
</dbReference>
<proteinExistence type="predicted"/>
<evidence type="ECO:0000313" key="6">
    <source>
        <dbReference type="Proteomes" id="UP000184096"/>
    </source>
</evidence>
<dbReference type="InterPro" id="IPR000843">
    <property type="entry name" value="HTH_LacI"/>
</dbReference>
<dbReference type="PANTHER" id="PTHR30146:SF109">
    <property type="entry name" value="HTH-TYPE TRANSCRIPTIONAL REGULATOR GALS"/>
    <property type="match status" value="1"/>
</dbReference>